<dbReference type="AlphaFoldDB" id="A0A4R4TZQ4"/>
<sequence length="36" mass="4111">MDEVYRTKYRRYGSNIIGSVVSPAARAATIRLIPER</sequence>
<dbReference type="Proteomes" id="UP000295258">
    <property type="component" value="Unassembled WGS sequence"/>
</dbReference>
<protein>
    <submittedName>
        <fullName evidence="1">DUF2255 family protein</fullName>
    </submittedName>
</protein>
<evidence type="ECO:0000313" key="1">
    <source>
        <dbReference type="EMBL" id="TDC82516.1"/>
    </source>
</evidence>
<organism evidence="1 2">
    <name type="scientific">Nonomuraea deserti</name>
    <dbReference type="NCBI Taxonomy" id="1848322"/>
    <lineage>
        <taxon>Bacteria</taxon>
        <taxon>Bacillati</taxon>
        <taxon>Actinomycetota</taxon>
        <taxon>Actinomycetes</taxon>
        <taxon>Streptosporangiales</taxon>
        <taxon>Streptosporangiaceae</taxon>
        <taxon>Nonomuraea</taxon>
    </lineage>
</organism>
<evidence type="ECO:0000313" key="2">
    <source>
        <dbReference type="Proteomes" id="UP000295258"/>
    </source>
</evidence>
<reference evidence="1 2" key="1">
    <citation type="submission" date="2019-03" db="EMBL/GenBank/DDBJ databases">
        <title>Draft genome sequences of novel Actinobacteria.</title>
        <authorList>
            <person name="Sahin N."/>
            <person name="Ay H."/>
            <person name="Saygin H."/>
        </authorList>
    </citation>
    <scope>NUCLEOTIDE SEQUENCE [LARGE SCALE GENOMIC DNA]</scope>
    <source>
        <strain evidence="1 2">KC310</strain>
    </source>
</reference>
<gene>
    <name evidence="1" type="ORF">E1292_50270</name>
</gene>
<dbReference type="EMBL" id="SMKO01000393">
    <property type="protein sequence ID" value="TDC82516.1"/>
    <property type="molecule type" value="Genomic_DNA"/>
</dbReference>
<comment type="caution">
    <text evidence="1">The sequence shown here is derived from an EMBL/GenBank/DDBJ whole genome shotgun (WGS) entry which is preliminary data.</text>
</comment>
<dbReference type="InterPro" id="IPR016888">
    <property type="entry name" value="UCP028498"/>
</dbReference>
<accession>A0A4R4TZQ4</accession>
<name>A0A4R4TZQ4_9ACTN</name>
<proteinExistence type="predicted"/>
<keyword evidence="2" id="KW-1185">Reference proteome</keyword>
<dbReference type="Pfam" id="PF10012">
    <property type="entry name" value="DUF2255"/>
    <property type="match status" value="1"/>
</dbReference>